<feature type="region of interest" description="Disordered" evidence="1">
    <location>
        <begin position="1"/>
        <end position="44"/>
    </location>
</feature>
<dbReference type="PANTHER" id="PTHR14386:SF2">
    <property type="entry name" value="PROTEIN FAM204A"/>
    <property type="match status" value="1"/>
</dbReference>
<comment type="caution">
    <text evidence="2">The sequence shown here is derived from an EMBL/GenBank/DDBJ whole genome shotgun (WGS) entry which is preliminary data.</text>
</comment>
<gene>
    <name evidence="2" type="ORF">F2P81_019971</name>
</gene>
<evidence type="ECO:0000256" key="1">
    <source>
        <dbReference type="SAM" id="MobiDB-lite"/>
    </source>
</evidence>
<dbReference type="AlphaFoldDB" id="A0A6A4S6Q9"/>
<name>A0A6A4S6Q9_SCOMX</name>
<feature type="compositionally biased region" description="Acidic residues" evidence="1">
    <location>
        <begin position="12"/>
        <end position="24"/>
    </location>
</feature>
<sequence length="159" mass="17280">MYSGLLPKGLTEDDLSPSDEEDEQQGGVEEKTTEGEKCGSSAGGHISSVVEALSTRTACDADSDSPTCSLPGISQGMWQSGLEKSIEGAIAEGDIAKAEEMSDRLATREFTTTCECENAFCNASICLFRSLHIENEIRYKCDEVEELKVFLEPLRMTPR</sequence>
<reference evidence="2 3" key="1">
    <citation type="submission" date="2019-06" db="EMBL/GenBank/DDBJ databases">
        <title>Draft genomes of female and male turbot (Scophthalmus maximus).</title>
        <authorList>
            <person name="Xu H."/>
            <person name="Xu X.-W."/>
            <person name="Shao C."/>
            <person name="Chen S."/>
        </authorList>
    </citation>
    <scope>NUCLEOTIDE SEQUENCE [LARGE SCALE GENOMIC DNA]</scope>
    <source>
        <strain evidence="2">Ysfricsl-2016a</strain>
        <tissue evidence="2">Blood</tissue>
    </source>
</reference>
<dbReference type="Proteomes" id="UP000438429">
    <property type="component" value="Unassembled WGS sequence"/>
</dbReference>
<dbReference type="InterPro" id="IPR037690">
    <property type="entry name" value="FAM204A"/>
</dbReference>
<dbReference type="EMBL" id="VEVO01000018">
    <property type="protein sequence ID" value="KAF0027230.1"/>
    <property type="molecule type" value="Genomic_DNA"/>
</dbReference>
<evidence type="ECO:0000313" key="3">
    <source>
        <dbReference type="Proteomes" id="UP000438429"/>
    </source>
</evidence>
<accession>A0A6A4S6Q9</accession>
<evidence type="ECO:0000313" key="2">
    <source>
        <dbReference type="EMBL" id="KAF0027230.1"/>
    </source>
</evidence>
<organism evidence="2 3">
    <name type="scientific">Scophthalmus maximus</name>
    <name type="common">Turbot</name>
    <name type="synonym">Psetta maxima</name>
    <dbReference type="NCBI Taxonomy" id="52904"/>
    <lineage>
        <taxon>Eukaryota</taxon>
        <taxon>Metazoa</taxon>
        <taxon>Chordata</taxon>
        <taxon>Craniata</taxon>
        <taxon>Vertebrata</taxon>
        <taxon>Euteleostomi</taxon>
        <taxon>Actinopterygii</taxon>
        <taxon>Neopterygii</taxon>
        <taxon>Teleostei</taxon>
        <taxon>Neoteleostei</taxon>
        <taxon>Acanthomorphata</taxon>
        <taxon>Carangaria</taxon>
        <taxon>Pleuronectiformes</taxon>
        <taxon>Pleuronectoidei</taxon>
        <taxon>Scophthalmidae</taxon>
        <taxon>Scophthalmus</taxon>
    </lineage>
</organism>
<proteinExistence type="predicted"/>
<dbReference type="PANTHER" id="PTHR14386">
    <property type="entry name" value="PROTEIN FAM204A"/>
    <property type="match status" value="1"/>
</dbReference>
<protein>
    <submittedName>
        <fullName evidence="2">Uncharacterized protein</fullName>
    </submittedName>
</protein>
<feature type="compositionally biased region" description="Basic and acidic residues" evidence="1">
    <location>
        <begin position="28"/>
        <end position="37"/>
    </location>
</feature>